<dbReference type="GeneID" id="87903168"/>
<name>A0ABR0GJJ6_9PEZI</name>
<dbReference type="Proteomes" id="UP001323405">
    <property type="component" value="Unassembled WGS sequence"/>
</dbReference>
<dbReference type="EMBL" id="JAFFHA010000005">
    <property type="protein sequence ID" value="KAK4655910.1"/>
    <property type="molecule type" value="Genomic_DNA"/>
</dbReference>
<dbReference type="RefSeq" id="XP_062744885.1">
    <property type="nucleotide sequence ID" value="XM_062883539.1"/>
</dbReference>
<proteinExistence type="predicted"/>
<evidence type="ECO:0000313" key="1">
    <source>
        <dbReference type="EMBL" id="KAK4655910.1"/>
    </source>
</evidence>
<organism evidence="1 2">
    <name type="scientific">Podospora pseudocomata</name>
    <dbReference type="NCBI Taxonomy" id="2093779"/>
    <lineage>
        <taxon>Eukaryota</taxon>
        <taxon>Fungi</taxon>
        <taxon>Dikarya</taxon>
        <taxon>Ascomycota</taxon>
        <taxon>Pezizomycotina</taxon>
        <taxon>Sordariomycetes</taxon>
        <taxon>Sordariomycetidae</taxon>
        <taxon>Sordariales</taxon>
        <taxon>Podosporaceae</taxon>
        <taxon>Podospora</taxon>
    </lineage>
</organism>
<sequence length="149" mass="16210">MRHDEALIALAWASFGAGSPSADLTPEVGIELAAAERAKPAAPPQRAKIPIFLNMGKPPVAEGASAASTPLVAPLLSRAHRIWGNETPESRVRVLMDLSLCGRQEGHLHRRARAQSQRQVDLSSECHRRRPTVERLVICRGLIIALQPH</sequence>
<protein>
    <submittedName>
        <fullName evidence="1">Uncharacterized protein</fullName>
    </submittedName>
</protein>
<comment type="caution">
    <text evidence="1">The sequence shown here is derived from an EMBL/GenBank/DDBJ whole genome shotgun (WGS) entry which is preliminary data.</text>
</comment>
<reference evidence="1 2" key="1">
    <citation type="journal article" date="2023" name="bioRxiv">
        <title>High-quality genome assemblies of four members of thePodospora anserinaspecies complex.</title>
        <authorList>
            <person name="Ament-Velasquez S.L."/>
            <person name="Vogan A.A."/>
            <person name="Wallerman O."/>
            <person name="Hartmann F."/>
            <person name="Gautier V."/>
            <person name="Silar P."/>
            <person name="Giraud T."/>
            <person name="Johannesson H."/>
        </authorList>
    </citation>
    <scope>NUCLEOTIDE SEQUENCE [LARGE SCALE GENOMIC DNA]</scope>
    <source>
        <strain evidence="1 2">CBS 415.72m</strain>
    </source>
</reference>
<evidence type="ECO:0000313" key="2">
    <source>
        <dbReference type="Proteomes" id="UP001323405"/>
    </source>
</evidence>
<accession>A0ABR0GJJ6</accession>
<gene>
    <name evidence="1" type="ORF">QC762_0054980</name>
</gene>
<keyword evidence="2" id="KW-1185">Reference proteome</keyword>